<evidence type="ECO:0000256" key="1">
    <source>
        <dbReference type="ARBA" id="ARBA00004123"/>
    </source>
</evidence>
<comment type="subcellular location">
    <subcellularLocation>
        <location evidence="1">Nucleus</location>
    </subcellularLocation>
</comment>
<evidence type="ECO:0000256" key="5">
    <source>
        <dbReference type="ARBA" id="ARBA00023015"/>
    </source>
</evidence>
<evidence type="ECO:0000256" key="7">
    <source>
        <dbReference type="ARBA" id="ARBA00023242"/>
    </source>
</evidence>
<evidence type="ECO:0000313" key="10">
    <source>
        <dbReference type="EMBL" id="PVH99395.1"/>
    </source>
</evidence>
<evidence type="ECO:0000256" key="3">
    <source>
        <dbReference type="ARBA" id="ARBA00022771"/>
    </source>
</evidence>
<dbReference type="GO" id="GO:0005634">
    <property type="term" value="C:nucleus"/>
    <property type="evidence" value="ECO:0007669"/>
    <property type="project" value="UniProtKB-SubCell"/>
</dbReference>
<dbReference type="Proteomes" id="UP000244855">
    <property type="component" value="Unassembled WGS sequence"/>
</dbReference>
<dbReference type="STRING" id="97972.A0A2V1DN83"/>
<evidence type="ECO:0000259" key="9">
    <source>
        <dbReference type="PROSITE" id="PS51916"/>
    </source>
</evidence>
<dbReference type="GO" id="GO:0008270">
    <property type="term" value="F:zinc ion binding"/>
    <property type="evidence" value="ECO:0007669"/>
    <property type="project" value="UniProtKB-KW"/>
</dbReference>
<keyword evidence="5" id="KW-0805">Transcription regulation</keyword>
<sequence length="344" mass="37822">MLPSPDMALPVRSPPPSHDLLSDFQPLSSTTSINPAKKDPSRPHPHILSQAHSESRDERIQTAPKTPTAMGHFPGPMPGEYPSSSPLSSLGSSIDTPPHESSDTPSTPPAAAFDEPPKPSNQPIPSANINGNGKSNGKKRSLASPSPSPGLQAPQEQQQQSTRAKKQKQKKQTPTPPVSSRPTRVRKPPARLIDTPTTTAPKATRARTPPRKPKSKVWDPDYVTTNPKSRLTKTDLHHLLLEPKAWTCLTPSQHERIMALLPPSYSSARQLQNDNSTPIPRPSIFTLNSNLFRTDVAKFQEELREGHLTKTWQTSAVEAVIERAEGGFDKWKAEESERWWGQNA</sequence>
<evidence type="ECO:0000256" key="4">
    <source>
        <dbReference type="ARBA" id="ARBA00022833"/>
    </source>
</evidence>
<keyword evidence="3" id="KW-0863">Zinc-finger</keyword>
<keyword evidence="6" id="KW-0804">Transcription</keyword>
<dbReference type="PROSITE" id="PS51916">
    <property type="entry name" value="DEUBAD"/>
    <property type="match status" value="1"/>
</dbReference>
<evidence type="ECO:0000256" key="8">
    <source>
        <dbReference type="SAM" id="MobiDB-lite"/>
    </source>
</evidence>
<proteinExistence type="predicted"/>
<dbReference type="OrthoDB" id="2289918at2759"/>
<feature type="region of interest" description="Disordered" evidence="8">
    <location>
        <begin position="1"/>
        <end position="222"/>
    </location>
</feature>
<organism evidence="10 11">
    <name type="scientific">Periconia macrospinosa</name>
    <dbReference type="NCBI Taxonomy" id="97972"/>
    <lineage>
        <taxon>Eukaryota</taxon>
        <taxon>Fungi</taxon>
        <taxon>Dikarya</taxon>
        <taxon>Ascomycota</taxon>
        <taxon>Pezizomycotina</taxon>
        <taxon>Dothideomycetes</taxon>
        <taxon>Pleosporomycetidae</taxon>
        <taxon>Pleosporales</taxon>
        <taxon>Massarineae</taxon>
        <taxon>Periconiaceae</taxon>
        <taxon>Periconia</taxon>
    </lineage>
</organism>
<evidence type="ECO:0000313" key="11">
    <source>
        <dbReference type="Proteomes" id="UP000244855"/>
    </source>
</evidence>
<keyword evidence="4" id="KW-0862">Zinc</keyword>
<feature type="domain" description="DEUBAD" evidence="9">
    <location>
        <begin position="227"/>
        <end position="344"/>
    </location>
</feature>
<feature type="compositionally biased region" description="Basic residues" evidence="8">
    <location>
        <begin position="204"/>
        <end position="215"/>
    </location>
</feature>
<dbReference type="InterPro" id="IPR044867">
    <property type="entry name" value="DEUBAD_dom"/>
</dbReference>
<keyword evidence="11" id="KW-1185">Reference proteome</keyword>
<feature type="compositionally biased region" description="Low complexity" evidence="8">
    <location>
        <begin position="82"/>
        <end position="93"/>
    </location>
</feature>
<dbReference type="EMBL" id="KZ805393">
    <property type="protein sequence ID" value="PVH99395.1"/>
    <property type="molecule type" value="Genomic_DNA"/>
</dbReference>
<dbReference type="InterPro" id="IPR028020">
    <property type="entry name" value="ASX_DEUBAD_dom"/>
</dbReference>
<accession>A0A2V1DN83</accession>
<protein>
    <recommendedName>
        <fullName evidence="9">DEUBAD domain-containing protein</fullName>
    </recommendedName>
</protein>
<gene>
    <name evidence="10" type="ORF">DM02DRAFT_434944</name>
</gene>
<evidence type="ECO:0000256" key="2">
    <source>
        <dbReference type="ARBA" id="ARBA00022723"/>
    </source>
</evidence>
<feature type="compositionally biased region" description="Polar residues" evidence="8">
    <location>
        <begin position="25"/>
        <end position="34"/>
    </location>
</feature>
<dbReference type="Pfam" id="PF13919">
    <property type="entry name" value="ASXH"/>
    <property type="match status" value="1"/>
</dbReference>
<dbReference type="AlphaFoldDB" id="A0A2V1DN83"/>
<reference evidence="10 11" key="1">
    <citation type="journal article" date="2018" name="Sci. Rep.">
        <title>Comparative genomics provides insights into the lifestyle and reveals functional heterogeneity of dark septate endophytic fungi.</title>
        <authorList>
            <person name="Knapp D.G."/>
            <person name="Nemeth J.B."/>
            <person name="Barry K."/>
            <person name="Hainaut M."/>
            <person name="Henrissat B."/>
            <person name="Johnson J."/>
            <person name="Kuo A."/>
            <person name="Lim J.H.P."/>
            <person name="Lipzen A."/>
            <person name="Nolan M."/>
            <person name="Ohm R.A."/>
            <person name="Tamas L."/>
            <person name="Grigoriev I.V."/>
            <person name="Spatafora J.W."/>
            <person name="Nagy L.G."/>
            <person name="Kovacs G.M."/>
        </authorList>
    </citation>
    <scope>NUCLEOTIDE SEQUENCE [LARGE SCALE GENOMIC DNA]</scope>
    <source>
        <strain evidence="10 11">DSE2036</strain>
    </source>
</reference>
<evidence type="ECO:0000256" key="6">
    <source>
        <dbReference type="ARBA" id="ARBA00023163"/>
    </source>
</evidence>
<name>A0A2V1DN83_9PLEO</name>
<keyword evidence="7" id="KW-0539">Nucleus</keyword>
<feature type="compositionally biased region" description="Low complexity" evidence="8">
    <location>
        <begin position="152"/>
        <end position="162"/>
    </location>
</feature>
<keyword evidence="2" id="KW-0479">Metal-binding</keyword>